<dbReference type="InterPro" id="IPR001611">
    <property type="entry name" value="Leu-rich_rpt"/>
</dbReference>
<sequence length="67" mass="7437">MNALLSLNLSHNQLADMSSDSFSGLLTLQTLDLSSNALDAPPWEALNTLTSLQYLYLQVSLVILFYF</sequence>
<dbReference type="InParanoid" id="A0A212FN31"/>
<dbReference type="STRING" id="278856.A0A212FN31"/>
<comment type="caution">
    <text evidence="3">The sequence shown here is derived from an EMBL/GenBank/DDBJ whole genome shotgun (WGS) entry which is preliminary data.</text>
</comment>
<dbReference type="AlphaFoldDB" id="A0A212FN31"/>
<dbReference type="Pfam" id="PF13855">
    <property type="entry name" value="LRR_8"/>
    <property type="match status" value="1"/>
</dbReference>
<accession>A0A212FN31</accession>
<keyword evidence="2" id="KW-0677">Repeat</keyword>
<keyword evidence="1" id="KW-0433">Leucine-rich repeat</keyword>
<dbReference type="SUPFAM" id="SSF52058">
    <property type="entry name" value="L domain-like"/>
    <property type="match status" value="1"/>
</dbReference>
<dbReference type="PRINTS" id="PR00019">
    <property type="entry name" value="LEURICHRPT"/>
</dbReference>
<evidence type="ECO:0000256" key="1">
    <source>
        <dbReference type="ARBA" id="ARBA00022614"/>
    </source>
</evidence>
<evidence type="ECO:0000256" key="2">
    <source>
        <dbReference type="ARBA" id="ARBA00022737"/>
    </source>
</evidence>
<reference evidence="3 4" key="1">
    <citation type="journal article" date="2011" name="Cell">
        <title>The monarch butterfly genome yields insights into long-distance migration.</title>
        <authorList>
            <person name="Zhan S."/>
            <person name="Merlin C."/>
            <person name="Boore J.L."/>
            <person name="Reppert S.M."/>
        </authorList>
    </citation>
    <scope>NUCLEOTIDE SEQUENCE [LARGE SCALE GENOMIC DNA]</scope>
    <source>
        <strain evidence="3">F-2</strain>
    </source>
</reference>
<evidence type="ECO:0000313" key="4">
    <source>
        <dbReference type="Proteomes" id="UP000007151"/>
    </source>
</evidence>
<gene>
    <name evidence="3" type="ORF">KGM_214441</name>
</gene>
<keyword evidence="4" id="KW-1185">Reference proteome</keyword>
<proteinExistence type="predicted"/>
<dbReference type="PROSITE" id="PS51450">
    <property type="entry name" value="LRR"/>
    <property type="match status" value="1"/>
</dbReference>
<protein>
    <submittedName>
        <fullName evidence="3">Chaoptin like protein</fullName>
    </submittedName>
</protein>
<evidence type="ECO:0000313" key="3">
    <source>
        <dbReference type="EMBL" id="OWR55151.1"/>
    </source>
</evidence>
<dbReference type="PANTHER" id="PTHR24366">
    <property type="entry name" value="IG(IMMUNOGLOBULIN) AND LRR(LEUCINE RICH REPEAT) DOMAINS"/>
    <property type="match status" value="1"/>
</dbReference>
<name>A0A212FN31_DANPL</name>
<dbReference type="Gene3D" id="3.80.10.10">
    <property type="entry name" value="Ribonuclease Inhibitor"/>
    <property type="match status" value="1"/>
</dbReference>
<dbReference type="InterPro" id="IPR032675">
    <property type="entry name" value="LRR_dom_sf"/>
</dbReference>
<organism evidence="3 4">
    <name type="scientific">Danaus plexippus plexippus</name>
    <dbReference type="NCBI Taxonomy" id="278856"/>
    <lineage>
        <taxon>Eukaryota</taxon>
        <taxon>Metazoa</taxon>
        <taxon>Ecdysozoa</taxon>
        <taxon>Arthropoda</taxon>
        <taxon>Hexapoda</taxon>
        <taxon>Insecta</taxon>
        <taxon>Pterygota</taxon>
        <taxon>Neoptera</taxon>
        <taxon>Endopterygota</taxon>
        <taxon>Lepidoptera</taxon>
        <taxon>Glossata</taxon>
        <taxon>Ditrysia</taxon>
        <taxon>Papilionoidea</taxon>
        <taxon>Nymphalidae</taxon>
        <taxon>Danainae</taxon>
        <taxon>Danaini</taxon>
        <taxon>Danaina</taxon>
        <taxon>Danaus</taxon>
        <taxon>Danaus</taxon>
    </lineage>
</organism>
<dbReference type="EMBL" id="AGBW02007555">
    <property type="protein sequence ID" value="OWR55151.1"/>
    <property type="molecule type" value="Genomic_DNA"/>
</dbReference>
<dbReference type="KEGG" id="dpl:KGM_214441"/>
<dbReference type="Proteomes" id="UP000007151">
    <property type="component" value="Unassembled WGS sequence"/>
</dbReference>